<dbReference type="EMBL" id="VSSQ01025170">
    <property type="protein sequence ID" value="MPM73132.1"/>
    <property type="molecule type" value="Genomic_DNA"/>
</dbReference>
<accession>A0A645C632</accession>
<name>A0A645C632_9ZZZZ</name>
<proteinExistence type="predicted"/>
<dbReference type="AlphaFoldDB" id="A0A645C632"/>
<comment type="caution">
    <text evidence="1">The sequence shown here is derived from an EMBL/GenBank/DDBJ whole genome shotgun (WGS) entry which is preliminary data.</text>
</comment>
<reference evidence="1" key="1">
    <citation type="submission" date="2019-08" db="EMBL/GenBank/DDBJ databases">
        <authorList>
            <person name="Kucharzyk K."/>
            <person name="Murdoch R.W."/>
            <person name="Higgins S."/>
            <person name="Loffler F."/>
        </authorList>
    </citation>
    <scope>NUCLEOTIDE SEQUENCE</scope>
</reference>
<gene>
    <name evidence="1" type="ORF">SDC9_120108</name>
</gene>
<evidence type="ECO:0000313" key="1">
    <source>
        <dbReference type="EMBL" id="MPM73132.1"/>
    </source>
</evidence>
<protein>
    <submittedName>
        <fullName evidence="1">Uncharacterized protein</fullName>
    </submittedName>
</protein>
<organism evidence="1">
    <name type="scientific">bioreactor metagenome</name>
    <dbReference type="NCBI Taxonomy" id="1076179"/>
    <lineage>
        <taxon>unclassified sequences</taxon>
        <taxon>metagenomes</taxon>
        <taxon>ecological metagenomes</taxon>
    </lineage>
</organism>
<sequence>MTFTTASVILCCKSFDAYRGNEVSYAKHIVAEFFINESTICEAMKCTILMLFTETYYVFLPYKRLTTCHKICMNAKLFALLDDAIHIFK</sequence>